<dbReference type="InterPro" id="IPR039261">
    <property type="entry name" value="FNR_nucleotide-bd"/>
</dbReference>
<keyword evidence="11" id="KW-0406">Ion transport</keyword>
<comment type="similarity">
    <text evidence="3">Belongs to the ferric reductase (FRE) family.</text>
</comment>
<dbReference type="InterPro" id="IPR013112">
    <property type="entry name" value="FAD-bd_8"/>
</dbReference>
<protein>
    <recommendedName>
        <fullName evidence="14">ferric-chelate reductase (NADH)</fullName>
        <ecNumber evidence="14">1.16.1.7</ecNumber>
    </recommendedName>
</protein>
<evidence type="ECO:0000256" key="2">
    <source>
        <dbReference type="ARBA" id="ARBA00004141"/>
    </source>
</evidence>
<keyword evidence="5 15" id="KW-0812">Transmembrane</keyword>
<dbReference type="GO" id="GO:0006811">
    <property type="term" value="P:monoatomic ion transport"/>
    <property type="evidence" value="ECO:0007669"/>
    <property type="project" value="UniProtKB-KW"/>
</dbReference>
<dbReference type="PANTHER" id="PTHR11972">
    <property type="entry name" value="NADPH OXIDASE"/>
    <property type="match status" value="1"/>
</dbReference>
<feature type="transmembrane region" description="Helical" evidence="15">
    <location>
        <begin position="22"/>
        <end position="43"/>
    </location>
</feature>
<dbReference type="InterPro" id="IPR050369">
    <property type="entry name" value="RBOH/FRE"/>
</dbReference>
<accession>A0A6J5WLG7</accession>
<dbReference type="SFLD" id="SFLDS00052">
    <property type="entry name" value="Ferric_Reductase_Domain"/>
    <property type="match status" value="1"/>
</dbReference>
<evidence type="ECO:0000256" key="12">
    <source>
        <dbReference type="ARBA" id="ARBA00023136"/>
    </source>
</evidence>
<feature type="transmembrane region" description="Helical" evidence="15">
    <location>
        <begin position="598"/>
        <end position="617"/>
    </location>
</feature>
<evidence type="ECO:0000256" key="14">
    <source>
        <dbReference type="ARBA" id="ARBA00066905"/>
    </source>
</evidence>
<evidence type="ECO:0000256" key="6">
    <source>
        <dbReference type="ARBA" id="ARBA00022723"/>
    </source>
</evidence>
<feature type="transmembrane region" description="Helical" evidence="15">
    <location>
        <begin position="220"/>
        <end position="241"/>
    </location>
</feature>
<dbReference type="AlphaFoldDB" id="A0A6J5WLG7"/>
<feature type="transmembrane region" description="Helical" evidence="15">
    <location>
        <begin position="285"/>
        <end position="303"/>
    </location>
</feature>
<sequence length="721" mass="80791">MDAQVVKSSSPPSHVGIHVMRAAIRLLAVFLVFLGSLFVWFMMPTNTYSQIWRLQIRQKTNSSTYLGSEGSNIVMFTFPILFLALLGCVFLHLGKKLNDYKVESSSNGTKNRFAVWKKPMLVKGPLGIVSGIELAFFIMFIALLIWSFSTYLHNSFANITPKSAAKNHEKIWESKLDSAALRLGLVGNICLAFLFFPVARGSSILALFGLTSEGSIKYHIWLGHLVMLLFTAHGVCYVIYWAATGQISEMVQWDKTGISNIAGELSLLFGLIMWATAIPRIRRKIFELFFYTHYLYILFMIFFILHVGMSYSCMMLPGFYLFLVDRFLRFLQSGTRARLICSRVLPCEALELNFAKSPGLKYNPTSVMFINVPSISKMQWHPFTVTSNSSLEPEKISIVIKAEGSWTKKLYQMVSTPSPTDRIEVAVEGPYGPDSTHFLRHDTLVMVSGGSGITPFISIIREFLLMSTALKCRVPKVVLICAFKSSLDLTMLDLILPMSSTSIDMSNLELQIEAYVTRETEPKTDGSKPLRAIWFKPLATDAPISPILGKNHWLCLALIIASSFIMFLILIGIITRYYIYPIDHNSNAIFANWLRSVLNMLAICAAIASTASAVVFWNKKKNAMQNKQIQNMEGPAPMGTPESLFYNADRELESLPQQSLAQATNVHYGGRPDLKKMIFEFKGSSVGVLVSGPKKLRHEVATICSSGLVENVHFESISFSW</sequence>
<keyword evidence="8 15" id="KW-1133">Transmembrane helix</keyword>
<feature type="transmembrane region" description="Helical" evidence="15">
    <location>
        <begin position="553"/>
        <end position="578"/>
    </location>
</feature>
<dbReference type="GO" id="GO:0046872">
    <property type="term" value="F:metal ion binding"/>
    <property type="evidence" value="ECO:0007669"/>
    <property type="project" value="UniProtKB-KW"/>
</dbReference>
<proteinExistence type="inferred from homology"/>
<evidence type="ECO:0000256" key="9">
    <source>
        <dbReference type="ARBA" id="ARBA00023002"/>
    </source>
</evidence>
<evidence type="ECO:0000256" key="8">
    <source>
        <dbReference type="ARBA" id="ARBA00022989"/>
    </source>
</evidence>
<dbReference type="GO" id="GO:0140618">
    <property type="term" value="F:ferric-chelate reductase (NADH) activity"/>
    <property type="evidence" value="ECO:0007669"/>
    <property type="project" value="UniProtKB-EC"/>
</dbReference>
<keyword evidence="7" id="KW-0249">Electron transport</keyword>
<keyword evidence="12 15" id="KW-0472">Membrane</keyword>
<organism evidence="17 18">
    <name type="scientific">Prunus armeniaca</name>
    <name type="common">Apricot</name>
    <name type="synonym">Armeniaca vulgaris</name>
    <dbReference type="NCBI Taxonomy" id="36596"/>
    <lineage>
        <taxon>Eukaryota</taxon>
        <taxon>Viridiplantae</taxon>
        <taxon>Streptophyta</taxon>
        <taxon>Embryophyta</taxon>
        <taxon>Tracheophyta</taxon>
        <taxon>Spermatophyta</taxon>
        <taxon>Magnoliopsida</taxon>
        <taxon>eudicotyledons</taxon>
        <taxon>Gunneridae</taxon>
        <taxon>Pentapetalae</taxon>
        <taxon>rosids</taxon>
        <taxon>fabids</taxon>
        <taxon>Rosales</taxon>
        <taxon>Rosaceae</taxon>
        <taxon>Amygdaloideae</taxon>
        <taxon>Amygdaleae</taxon>
        <taxon>Prunus</taxon>
    </lineage>
</organism>
<dbReference type="Gene3D" id="3.40.50.80">
    <property type="entry name" value="Nucleotide-binding domain of ferredoxin-NADP reductase (FNR) module"/>
    <property type="match status" value="1"/>
</dbReference>
<dbReference type="EMBL" id="CAEKKB010000002">
    <property type="protein sequence ID" value="CAB4300462.1"/>
    <property type="molecule type" value="Genomic_DNA"/>
</dbReference>
<dbReference type="SFLD" id="SFLDG01168">
    <property type="entry name" value="Ferric_reductase_subgroup_(FRE"/>
    <property type="match status" value="1"/>
</dbReference>
<keyword evidence="4" id="KW-0813">Transport</keyword>
<feature type="transmembrane region" description="Helical" evidence="15">
    <location>
        <begin position="261"/>
        <end position="278"/>
    </location>
</feature>
<evidence type="ECO:0000256" key="15">
    <source>
        <dbReference type="SAM" id="Phobius"/>
    </source>
</evidence>
<evidence type="ECO:0000256" key="1">
    <source>
        <dbReference type="ARBA" id="ARBA00001974"/>
    </source>
</evidence>
<dbReference type="FunFam" id="3.40.50.80:FF:000039">
    <property type="entry name" value="Ferric reduction oxidase 3"/>
    <property type="match status" value="1"/>
</dbReference>
<keyword evidence="18" id="KW-1185">Reference proteome</keyword>
<keyword evidence="6" id="KW-0479">Metal-binding</keyword>
<evidence type="ECO:0000256" key="5">
    <source>
        <dbReference type="ARBA" id="ARBA00022692"/>
    </source>
</evidence>
<feature type="transmembrane region" description="Helical" evidence="15">
    <location>
        <begin position="126"/>
        <end position="148"/>
    </location>
</feature>
<name>A0A6J5WLG7_PRUAR</name>
<dbReference type="Pfam" id="PF08030">
    <property type="entry name" value="NAD_binding_6"/>
    <property type="match status" value="1"/>
</dbReference>
<dbReference type="Pfam" id="PF08022">
    <property type="entry name" value="FAD_binding_8"/>
    <property type="match status" value="1"/>
</dbReference>
<feature type="domain" description="FAD-binding FR-type" evidence="16">
    <location>
        <begin position="332"/>
        <end position="437"/>
    </location>
</feature>
<keyword evidence="10" id="KW-0408">Iron</keyword>
<dbReference type="PROSITE" id="PS51384">
    <property type="entry name" value="FAD_FR"/>
    <property type="match status" value="1"/>
</dbReference>
<dbReference type="PANTHER" id="PTHR11972:SF41">
    <property type="entry name" value="FERRIC REDUCTION OXIDASE 2"/>
    <property type="match status" value="1"/>
</dbReference>
<dbReference type="InterPro" id="IPR017927">
    <property type="entry name" value="FAD-bd_FR_type"/>
</dbReference>
<dbReference type="InterPro" id="IPR013130">
    <property type="entry name" value="Fe3_Rdtase_TM_dom"/>
</dbReference>
<comment type="cofactor">
    <cofactor evidence="1">
        <name>FAD</name>
        <dbReference type="ChEBI" id="CHEBI:57692"/>
    </cofactor>
</comment>
<evidence type="ECO:0000256" key="10">
    <source>
        <dbReference type="ARBA" id="ARBA00023004"/>
    </source>
</evidence>
<gene>
    <name evidence="17" type="ORF">ORAREDHAP_LOCUS15608</name>
</gene>
<dbReference type="EC" id="1.16.1.7" evidence="14"/>
<feature type="transmembrane region" description="Helical" evidence="15">
    <location>
        <begin position="73"/>
        <end position="93"/>
    </location>
</feature>
<evidence type="ECO:0000259" key="16">
    <source>
        <dbReference type="PROSITE" id="PS51384"/>
    </source>
</evidence>
<reference evidence="18" key="1">
    <citation type="journal article" date="2020" name="Genome Biol.">
        <title>Gamete binning: chromosome-level and haplotype-resolved genome assembly enabled by high-throughput single-cell sequencing of gamete genomes.</title>
        <authorList>
            <person name="Campoy J.A."/>
            <person name="Sun H."/>
            <person name="Goel M."/>
            <person name="Jiao W.-B."/>
            <person name="Folz-Donahue K."/>
            <person name="Wang N."/>
            <person name="Rubio M."/>
            <person name="Liu C."/>
            <person name="Kukat C."/>
            <person name="Ruiz D."/>
            <person name="Huettel B."/>
            <person name="Schneeberger K."/>
        </authorList>
    </citation>
    <scope>NUCLEOTIDE SEQUENCE [LARGE SCALE GENOMIC DNA]</scope>
    <source>
        <strain evidence="18">cv. Rojo Pasion</strain>
    </source>
</reference>
<dbReference type="Proteomes" id="UP000507245">
    <property type="component" value="Unassembled WGS sequence"/>
</dbReference>
<comment type="catalytic activity">
    <reaction evidence="13">
        <text>2 a Fe(II)-siderophore + NAD(+) + H(+) = 2 a Fe(III)-siderophore + NADH</text>
        <dbReference type="Rhea" id="RHEA:15061"/>
        <dbReference type="Rhea" id="RHEA-COMP:11342"/>
        <dbReference type="Rhea" id="RHEA-COMP:11344"/>
        <dbReference type="ChEBI" id="CHEBI:15378"/>
        <dbReference type="ChEBI" id="CHEBI:29033"/>
        <dbReference type="ChEBI" id="CHEBI:29034"/>
        <dbReference type="ChEBI" id="CHEBI:57540"/>
        <dbReference type="ChEBI" id="CHEBI:57945"/>
        <dbReference type="EC" id="1.16.1.7"/>
    </reaction>
</comment>
<evidence type="ECO:0000256" key="13">
    <source>
        <dbReference type="ARBA" id="ARBA00050970"/>
    </source>
</evidence>
<evidence type="ECO:0000313" key="18">
    <source>
        <dbReference type="Proteomes" id="UP000507245"/>
    </source>
</evidence>
<dbReference type="InterPro" id="IPR013121">
    <property type="entry name" value="Fe_red_NAD-bd_6"/>
</dbReference>
<comment type="subcellular location">
    <subcellularLocation>
        <location evidence="2">Membrane</location>
        <topology evidence="2">Multi-pass membrane protein</topology>
    </subcellularLocation>
</comment>
<evidence type="ECO:0000256" key="3">
    <source>
        <dbReference type="ARBA" id="ARBA00006278"/>
    </source>
</evidence>
<evidence type="ECO:0000313" key="17">
    <source>
        <dbReference type="EMBL" id="CAB4300462.1"/>
    </source>
</evidence>
<evidence type="ECO:0000256" key="4">
    <source>
        <dbReference type="ARBA" id="ARBA00022448"/>
    </source>
</evidence>
<evidence type="ECO:0000256" key="11">
    <source>
        <dbReference type="ARBA" id="ARBA00023065"/>
    </source>
</evidence>
<dbReference type="GO" id="GO:0005886">
    <property type="term" value="C:plasma membrane"/>
    <property type="evidence" value="ECO:0007669"/>
    <property type="project" value="TreeGrafter"/>
</dbReference>
<dbReference type="Pfam" id="PF01794">
    <property type="entry name" value="Ferric_reduct"/>
    <property type="match status" value="1"/>
</dbReference>
<keyword evidence="9" id="KW-0560">Oxidoreductase</keyword>
<evidence type="ECO:0000256" key="7">
    <source>
        <dbReference type="ARBA" id="ARBA00022982"/>
    </source>
</evidence>
<dbReference type="CDD" id="cd06186">
    <property type="entry name" value="NOX_Duox_like_FAD_NADP"/>
    <property type="match status" value="1"/>
</dbReference>
<dbReference type="OrthoDB" id="167398at2759"/>
<dbReference type="SUPFAM" id="SSF52343">
    <property type="entry name" value="Ferredoxin reductase-like, C-terminal NADP-linked domain"/>
    <property type="match status" value="1"/>
</dbReference>
<feature type="transmembrane region" description="Helical" evidence="15">
    <location>
        <begin position="179"/>
        <end position="199"/>
    </location>
</feature>